<evidence type="ECO:0000313" key="4">
    <source>
        <dbReference type="EMBL" id="WCR01547.1"/>
    </source>
</evidence>
<dbReference type="AlphaFoldDB" id="A0AA46A7G9"/>
<gene>
    <name evidence="4" type="ORF">JHX88_11385</name>
    <name evidence="3" type="ORF">SAMN05421772_12149</name>
</gene>
<dbReference type="InterPro" id="IPR042100">
    <property type="entry name" value="Bug_dom1"/>
</dbReference>
<sequence>MFTNKAIVSGAMALCALLAATTYSRAEVDFGGKRITMIIPYQEGSGSTFHGRLFAEALERELPGNPTIIVKNIEGGGSIRGINEFHRVAEPNGLTVAAIGTGTSLSYVLGDPAVHYDLAPMTAFVSSPYGVIVYARTDLGLGDDPVENVRTLLEKPSAYGGKTPTSSDLPALLSIDLMGIKPNYIFGLSSSDTRAALERGEVSLNYDNAANWSTNVKPLMDEGLIKPLFTLGFAKDGEIQRDPLWPEIPTFFEVYEEIHGKSLEGPALEVWLSLFNIRVSGGKILLLPEGTPQEIVDIYNEAAAAALSDPIMQTPQAEVILADYPQSIGTDANTALHSGIGITDSNRQWLKDWLLRVHDVK</sequence>
<dbReference type="PANTHER" id="PTHR42928">
    <property type="entry name" value="TRICARBOXYLATE-BINDING PROTEIN"/>
    <property type="match status" value="1"/>
</dbReference>
<proteinExistence type="inferred from homology"/>
<feature type="signal peptide" evidence="2">
    <location>
        <begin position="1"/>
        <end position="26"/>
    </location>
</feature>
<dbReference type="Gene3D" id="3.40.190.10">
    <property type="entry name" value="Periplasmic binding protein-like II"/>
    <property type="match status" value="1"/>
</dbReference>
<keyword evidence="3" id="KW-0675">Receptor</keyword>
<dbReference type="Proteomes" id="UP001215549">
    <property type="component" value="Chromosome"/>
</dbReference>
<keyword evidence="6" id="KW-1185">Reference proteome</keyword>
<evidence type="ECO:0000256" key="2">
    <source>
        <dbReference type="SAM" id="SignalP"/>
    </source>
</evidence>
<comment type="similarity">
    <text evidence="1">Belongs to the UPF0065 (bug) family.</text>
</comment>
<dbReference type="Gene3D" id="3.40.190.150">
    <property type="entry name" value="Bordetella uptake gene, domain 1"/>
    <property type="match status" value="1"/>
</dbReference>
<dbReference type="EMBL" id="CP067140">
    <property type="protein sequence ID" value="WCR01547.1"/>
    <property type="molecule type" value="Genomic_DNA"/>
</dbReference>
<evidence type="ECO:0000313" key="3">
    <source>
        <dbReference type="EMBL" id="SIT12542.1"/>
    </source>
</evidence>
<feature type="chain" id="PRO_5041256397" evidence="2">
    <location>
        <begin position="27"/>
        <end position="361"/>
    </location>
</feature>
<dbReference type="InterPro" id="IPR005064">
    <property type="entry name" value="BUG"/>
</dbReference>
<name>A0AA46A7G9_9RHOB</name>
<evidence type="ECO:0000313" key="5">
    <source>
        <dbReference type="Proteomes" id="UP000186216"/>
    </source>
</evidence>
<dbReference type="RefSeq" id="WP_076528341.1">
    <property type="nucleotide sequence ID" value="NZ_CP067140.1"/>
</dbReference>
<evidence type="ECO:0000256" key="1">
    <source>
        <dbReference type="ARBA" id="ARBA00006987"/>
    </source>
</evidence>
<organism evidence="3 5">
    <name type="scientific">Paracoccus saliphilus</name>
    <dbReference type="NCBI Taxonomy" id="405559"/>
    <lineage>
        <taxon>Bacteria</taxon>
        <taxon>Pseudomonadati</taxon>
        <taxon>Pseudomonadota</taxon>
        <taxon>Alphaproteobacteria</taxon>
        <taxon>Rhodobacterales</taxon>
        <taxon>Paracoccaceae</taxon>
        <taxon>Paracoccus</taxon>
    </lineage>
</organism>
<dbReference type="Proteomes" id="UP000186216">
    <property type="component" value="Unassembled WGS sequence"/>
</dbReference>
<evidence type="ECO:0000313" key="6">
    <source>
        <dbReference type="Proteomes" id="UP001215549"/>
    </source>
</evidence>
<reference evidence="4 6" key="2">
    <citation type="submission" date="2021-01" db="EMBL/GenBank/DDBJ databases">
        <title>Biogeographic distribution of Paracoccus.</title>
        <authorList>
            <person name="Hollensteiner J."/>
            <person name="Leineberger J."/>
            <person name="Brinkhoff T."/>
            <person name="Daniel R."/>
        </authorList>
    </citation>
    <scope>NUCLEOTIDE SEQUENCE [LARGE SCALE GENOMIC DNA]</scope>
    <source>
        <strain evidence="4 6">DSM 18447</strain>
    </source>
</reference>
<keyword evidence="2" id="KW-0732">Signal</keyword>
<dbReference type="PANTHER" id="PTHR42928:SF5">
    <property type="entry name" value="BLR1237 PROTEIN"/>
    <property type="match status" value="1"/>
</dbReference>
<protein>
    <submittedName>
        <fullName evidence="3">Tripartite-type tricarboxylate transporter, receptor component TctC</fullName>
    </submittedName>
</protein>
<dbReference type="EMBL" id="FTOU01000021">
    <property type="protein sequence ID" value="SIT12542.1"/>
    <property type="molecule type" value="Genomic_DNA"/>
</dbReference>
<reference evidence="3 5" key="1">
    <citation type="submission" date="2017-01" db="EMBL/GenBank/DDBJ databases">
        <authorList>
            <person name="Varghese N."/>
            <person name="Submissions S."/>
        </authorList>
    </citation>
    <scope>NUCLEOTIDE SEQUENCE [LARGE SCALE GENOMIC DNA]</scope>
    <source>
        <strain evidence="3 5">DSM 18447</strain>
    </source>
</reference>
<accession>A0AA46A7G9</accession>